<accession>A0A0P9RVC7</accession>
<dbReference type="Proteomes" id="UP000051335">
    <property type="component" value="Unassembled WGS sequence"/>
</dbReference>
<gene>
    <name evidence="1" type="ORF">ALO75_200069</name>
</gene>
<keyword evidence="2" id="KW-1185">Reference proteome</keyword>
<dbReference type="EMBL" id="LJQC01001022">
    <property type="protein sequence ID" value="KPW88704.1"/>
    <property type="molecule type" value="Genomic_DNA"/>
</dbReference>
<evidence type="ECO:0000313" key="2">
    <source>
        <dbReference type="Proteomes" id="UP000051335"/>
    </source>
</evidence>
<dbReference type="AlphaFoldDB" id="A0A0P9RVC7"/>
<protein>
    <submittedName>
        <fullName evidence="1">Uncharacterized protein</fullName>
    </submittedName>
</protein>
<organism evidence="1 2">
    <name type="scientific">Pseudomonas syringae pv. coryli</name>
    <dbReference type="NCBI Taxonomy" id="317659"/>
    <lineage>
        <taxon>Bacteria</taxon>
        <taxon>Pseudomonadati</taxon>
        <taxon>Pseudomonadota</taxon>
        <taxon>Gammaproteobacteria</taxon>
        <taxon>Pseudomonadales</taxon>
        <taxon>Pseudomonadaceae</taxon>
        <taxon>Pseudomonas</taxon>
    </lineage>
</organism>
<evidence type="ECO:0000313" key="1">
    <source>
        <dbReference type="EMBL" id="KPW88704.1"/>
    </source>
</evidence>
<reference evidence="1 2" key="1">
    <citation type="submission" date="2015-09" db="EMBL/GenBank/DDBJ databases">
        <title>Genome announcement of multiple Pseudomonas syringae strains.</title>
        <authorList>
            <person name="Thakur S."/>
            <person name="Wang P.W."/>
            <person name="Gong Y."/>
            <person name="Weir B.S."/>
            <person name="Guttman D.S."/>
        </authorList>
    </citation>
    <scope>NUCLEOTIDE SEQUENCE [LARGE SCALE GENOMIC DNA]</scope>
    <source>
        <strain evidence="1 2">ICMP17001</strain>
    </source>
</reference>
<name>A0A0P9RVC7_9PSED</name>
<proteinExistence type="predicted"/>
<sequence>MATAAPGQGLQAGDQFQKGKRFAQVIIRAFAQAANAVVDLLARGQHDHGRLFACAQRTQYTKTIQTRQHHVENHDRMVILQRQVQALDPVARHVHGIALFGQAATQVIGGFFFVFDNQHAHRATLTCAGPAPVRRAPGDVDETAAPVADK</sequence>
<comment type="caution">
    <text evidence="1">The sequence shown here is derived from an EMBL/GenBank/DDBJ whole genome shotgun (WGS) entry which is preliminary data.</text>
</comment>